<dbReference type="SUPFAM" id="SSF55469">
    <property type="entry name" value="FMN-dependent nitroreductase-like"/>
    <property type="match status" value="1"/>
</dbReference>
<feature type="domain" description="Nitroreductase" evidence="3">
    <location>
        <begin position="9"/>
        <end position="180"/>
    </location>
</feature>
<dbReference type="Pfam" id="PF00881">
    <property type="entry name" value="Nitroreductase"/>
    <property type="match status" value="1"/>
</dbReference>
<dbReference type="RefSeq" id="WP_148045757.1">
    <property type="nucleotide sequence ID" value="NZ_RJVA01000014.1"/>
</dbReference>
<dbReference type="EMBL" id="RJVA01000014">
    <property type="protein sequence ID" value="ROQ90629.1"/>
    <property type="molecule type" value="Genomic_DNA"/>
</dbReference>
<dbReference type="OrthoDB" id="9809288at2"/>
<dbReference type="InterPro" id="IPR029479">
    <property type="entry name" value="Nitroreductase"/>
</dbReference>
<dbReference type="CDD" id="cd02137">
    <property type="entry name" value="MhqN-like"/>
    <property type="match status" value="1"/>
</dbReference>
<dbReference type="AlphaFoldDB" id="A0A3N1UMK9"/>
<dbReference type="InterPro" id="IPR000415">
    <property type="entry name" value="Nitroreductase-like"/>
</dbReference>
<dbReference type="PANTHER" id="PTHR43673">
    <property type="entry name" value="NAD(P)H NITROREDUCTASE YDGI-RELATED"/>
    <property type="match status" value="1"/>
</dbReference>
<name>A0A3N1UMK9_9BACT</name>
<evidence type="ECO:0000313" key="5">
    <source>
        <dbReference type="Proteomes" id="UP000276223"/>
    </source>
</evidence>
<comment type="caution">
    <text evidence="4">The sequence shown here is derived from an EMBL/GenBank/DDBJ whole genome shotgun (WGS) entry which is preliminary data.</text>
</comment>
<gene>
    <name evidence="4" type="ORF">EDC27_2510</name>
</gene>
<sequence>MEWRALNEKRRSVNYFDPSVTITVSDLQKIYEAAKLAPSSFNLQPWKVVAVLSKEEKEKLRAVAMNQPKVTEASAVLVLFGNTRQFLESQDVFDDRVAKGYMKAEEVPRAVAMAERLYAGDRAVGYASRNVGLFAMNLMFAALDQGWDTHPMDGFDVEGVQKLFGLDPKYVPVMLLAIGKKRPDAALLPRGMRRSFDEVFILR</sequence>
<evidence type="ECO:0000256" key="2">
    <source>
        <dbReference type="ARBA" id="ARBA00023002"/>
    </source>
</evidence>
<comment type="similarity">
    <text evidence="1">Belongs to the nitroreductase family.</text>
</comment>
<dbReference type="Gene3D" id="3.40.109.10">
    <property type="entry name" value="NADH Oxidase"/>
    <property type="match status" value="1"/>
</dbReference>
<accession>A0A3N1UMK9</accession>
<organism evidence="4 5">
    <name type="scientific">Desulfosoma caldarium</name>
    <dbReference type="NCBI Taxonomy" id="610254"/>
    <lineage>
        <taxon>Bacteria</taxon>
        <taxon>Pseudomonadati</taxon>
        <taxon>Thermodesulfobacteriota</taxon>
        <taxon>Syntrophobacteria</taxon>
        <taxon>Syntrophobacterales</taxon>
        <taxon>Syntrophobacteraceae</taxon>
        <taxon>Desulfosoma</taxon>
    </lineage>
</organism>
<protein>
    <submittedName>
        <fullName evidence="4">Nitroreductase</fullName>
    </submittedName>
</protein>
<keyword evidence="5" id="KW-1185">Reference proteome</keyword>
<evidence type="ECO:0000256" key="1">
    <source>
        <dbReference type="ARBA" id="ARBA00007118"/>
    </source>
</evidence>
<reference evidence="4 5" key="1">
    <citation type="submission" date="2018-11" db="EMBL/GenBank/DDBJ databases">
        <title>Genomic Encyclopedia of Type Strains, Phase IV (KMG-IV): sequencing the most valuable type-strain genomes for metagenomic binning, comparative biology and taxonomic classification.</title>
        <authorList>
            <person name="Goeker M."/>
        </authorList>
    </citation>
    <scope>NUCLEOTIDE SEQUENCE [LARGE SCALE GENOMIC DNA]</scope>
    <source>
        <strain evidence="4 5">DSM 22027</strain>
    </source>
</reference>
<keyword evidence="2" id="KW-0560">Oxidoreductase</keyword>
<dbReference type="Proteomes" id="UP000276223">
    <property type="component" value="Unassembled WGS sequence"/>
</dbReference>
<proteinExistence type="inferred from homology"/>
<dbReference type="GO" id="GO:0016491">
    <property type="term" value="F:oxidoreductase activity"/>
    <property type="evidence" value="ECO:0007669"/>
    <property type="project" value="UniProtKB-KW"/>
</dbReference>
<evidence type="ECO:0000313" key="4">
    <source>
        <dbReference type="EMBL" id="ROQ90629.1"/>
    </source>
</evidence>
<evidence type="ECO:0000259" key="3">
    <source>
        <dbReference type="Pfam" id="PF00881"/>
    </source>
</evidence>